<keyword evidence="4 7" id="KW-0812">Transmembrane</keyword>
<organism evidence="9">
    <name type="scientific">Parasteatoda tepidariorum</name>
    <name type="common">Common house spider</name>
    <name type="synonym">Achaearanea tepidariorum</name>
    <dbReference type="NCBI Taxonomy" id="114398"/>
    <lineage>
        <taxon>Eukaryota</taxon>
        <taxon>Metazoa</taxon>
        <taxon>Ecdysozoa</taxon>
        <taxon>Arthropoda</taxon>
        <taxon>Chelicerata</taxon>
        <taxon>Arachnida</taxon>
        <taxon>Araneae</taxon>
        <taxon>Araneomorphae</taxon>
        <taxon>Entelegynae</taxon>
        <taxon>Araneoidea</taxon>
        <taxon>Theridiidae</taxon>
        <taxon>Parasteatoda</taxon>
    </lineage>
</organism>
<name>A0A2L2YDY2_PARTP</name>
<feature type="transmembrane region" description="Helical" evidence="7">
    <location>
        <begin position="100"/>
        <end position="123"/>
    </location>
</feature>
<dbReference type="GO" id="GO:0005886">
    <property type="term" value="C:plasma membrane"/>
    <property type="evidence" value="ECO:0007669"/>
    <property type="project" value="UniProtKB-SubCell"/>
</dbReference>
<feature type="region of interest" description="Disordered" evidence="8">
    <location>
        <begin position="27"/>
        <end position="53"/>
    </location>
</feature>
<keyword evidence="6 7" id="KW-0472">Membrane</keyword>
<reference evidence="9" key="1">
    <citation type="journal article" date="2016" name="Mol. Ecol. Resour.">
        <title>Evaluation of the impact of RNA preservation methods of spiders for de novo transcriptome assembly.</title>
        <authorList>
            <person name="Kono N."/>
            <person name="Nakamura H."/>
            <person name="Ito Y."/>
            <person name="Tomita M."/>
            <person name="Arakawa K."/>
        </authorList>
    </citation>
    <scope>NUCLEOTIDE SEQUENCE</scope>
    <source>
        <tissue evidence="9">Whole body</tissue>
    </source>
</reference>
<proteinExistence type="evidence at transcript level"/>
<keyword evidence="3" id="KW-1003">Cell membrane</keyword>
<protein>
    <recommendedName>
        <fullName evidence="7">XK-related protein</fullName>
    </recommendedName>
</protein>
<keyword evidence="5 7" id="KW-1133">Transmembrane helix</keyword>
<evidence type="ECO:0000256" key="2">
    <source>
        <dbReference type="ARBA" id="ARBA00008789"/>
    </source>
</evidence>
<dbReference type="AlphaFoldDB" id="A0A2L2YDY2"/>
<dbReference type="PANTHER" id="PTHR16024">
    <property type="entry name" value="XK-RELATED PROTEIN"/>
    <property type="match status" value="1"/>
</dbReference>
<evidence type="ECO:0000256" key="7">
    <source>
        <dbReference type="RuleBase" id="RU910716"/>
    </source>
</evidence>
<dbReference type="EMBL" id="IAAA01023357">
    <property type="protein sequence ID" value="LAA06369.1"/>
    <property type="molecule type" value="mRNA"/>
</dbReference>
<dbReference type="PANTHER" id="PTHR16024:SF28">
    <property type="entry name" value="XK-RELATED PROTEIN"/>
    <property type="match status" value="1"/>
</dbReference>
<accession>A0A2L2YDY2</accession>
<dbReference type="InterPro" id="IPR018629">
    <property type="entry name" value="XK-rel"/>
</dbReference>
<comment type="similarity">
    <text evidence="2 7">Belongs to the XK family.</text>
</comment>
<dbReference type="EMBL" id="IAAA01023359">
    <property type="protein sequence ID" value="LAA06372.1"/>
    <property type="molecule type" value="mRNA"/>
</dbReference>
<evidence type="ECO:0000256" key="4">
    <source>
        <dbReference type="ARBA" id="ARBA00022692"/>
    </source>
</evidence>
<feature type="transmembrane region" description="Helical" evidence="7">
    <location>
        <begin position="319"/>
        <end position="339"/>
    </location>
</feature>
<dbReference type="InterPro" id="IPR050895">
    <property type="entry name" value="XK-related_scramblase"/>
</dbReference>
<feature type="transmembrane region" description="Helical" evidence="7">
    <location>
        <begin position="58"/>
        <end position="80"/>
    </location>
</feature>
<feature type="transmembrane region" description="Helical" evidence="7">
    <location>
        <begin position="254"/>
        <end position="273"/>
    </location>
</feature>
<evidence type="ECO:0000256" key="5">
    <source>
        <dbReference type="ARBA" id="ARBA00022989"/>
    </source>
</evidence>
<comment type="subcellular location">
    <subcellularLocation>
        <location evidence="1">Cell membrane</location>
        <topology evidence="1">Multi-pass membrane protein</topology>
    </subcellularLocation>
    <subcellularLocation>
        <location evidence="7">Membrane</location>
        <topology evidence="7">Multi-pass membrane protein</topology>
    </subcellularLocation>
</comment>
<evidence type="ECO:0000256" key="1">
    <source>
        <dbReference type="ARBA" id="ARBA00004651"/>
    </source>
</evidence>
<dbReference type="Pfam" id="PF09815">
    <property type="entry name" value="XK-related"/>
    <property type="match status" value="1"/>
</dbReference>
<feature type="transmembrane region" description="Helical" evidence="7">
    <location>
        <begin position="279"/>
        <end position="298"/>
    </location>
</feature>
<feature type="transmembrane region" description="Helical" evidence="7">
    <location>
        <begin position="381"/>
        <end position="402"/>
    </location>
</feature>
<dbReference type="OrthoDB" id="6420233at2759"/>
<feature type="transmembrane region" description="Helical" evidence="7">
    <location>
        <begin position="351"/>
        <end position="369"/>
    </location>
</feature>
<evidence type="ECO:0000313" key="9">
    <source>
        <dbReference type="EMBL" id="LAA06372.1"/>
    </source>
</evidence>
<dbReference type="EMBL" id="IAAA01023358">
    <property type="protein sequence ID" value="LAA06370.1"/>
    <property type="molecule type" value="mRNA"/>
</dbReference>
<evidence type="ECO:0000256" key="8">
    <source>
        <dbReference type="SAM" id="MobiDB-lite"/>
    </source>
</evidence>
<evidence type="ECO:0000256" key="6">
    <source>
        <dbReference type="ARBA" id="ARBA00023136"/>
    </source>
</evidence>
<feature type="compositionally biased region" description="Polar residues" evidence="8">
    <location>
        <begin position="34"/>
        <end position="43"/>
    </location>
</feature>
<evidence type="ECO:0000256" key="3">
    <source>
        <dbReference type="ARBA" id="ARBA00022475"/>
    </source>
</evidence>
<sequence>MESANDSFTYEAKLDIPFIDGEMENQDQEVNRVAGSTTNPTEPSRTHNARPPPKSDGVLSLFGNYSFPYLLTASVIKLGIYLNKLYQDSSAVGKYYTDKELNYCIVSAFCLFLPALIYIMYIVSAYVKEQEEAEAKEVGTKVVYGCLLVPWQIKGRVEVLQFSAQRICNKRPLTENELEEKSFLERQAAVLEFFEEFYAGLIQMILQLYIIILSLDTKVEYKALTGEIIASGLTLMSMMAAVRRRDDGILTGTLSYTGWMTIMISRAIAISLATTVIHGWMVIVCIFHGLFISTWISSIAIRTHYKESPSMVFTKKRKIAMFFLVFSVFGLPSLTYWPIMFDLKKHKRPLIFLLVLLIENVAFTALWIVFKEHRDLQKHDLILVCTMGGCFAVGAFFLLFYICCKPKYTDSVVYHDMKVKNADSFGMYFDFCDATFKLSRKKEVETKLKEIRDKGILQQ</sequence>
<feature type="transmembrane region" description="Helical" evidence="7">
    <location>
        <begin position="197"/>
        <end position="215"/>
    </location>
</feature>